<dbReference type="Gene3D" id="3.90.1150.10">
    <property type="entry name" value="Aspartate Aminotransferase, domain 1"/>
    <property type="match status" value="1"/>
</dbReference>
<dbReference type="InterPro" id="IPR049704">
    <property type="entry name" value="Aminotrans_3_PPA_site"/>
</dbReference>
<evidence type="ECO:0000256" key="1">
    <source>
        <dbReference type="ARBA" id="ARBA00022576"/>
    </source>
</evidence>
<evidence type="ECO:0000313" key="6">
    <source>
        <dbReference type="Proteomes" id="UP001059950"/>
    </source>
</evidence>
<keyword evidence="6" id="KW-1185">Reference proteome</keyword>
<keyword evidence="1 4" id="KW-0032">Aminotransferase</keyword>
<feature type="binding site" evidence="4">
    <location>
        <position position="278"/>
    </location>
    <ligand>
        <name>pyridoxal 5'-phosphate</name>
        <dbReference type="ChEBI" id="CHEBI:597326"/>
    </ligand>
</feature>
<dbReference type="EMBL" id="CP073344">
    <property type="protein sequence ID" value="UTW03222.1"/>
    <property type="molecule type" value="Genomic_DNA"/>
</dbReference>
<feature type="binding site" evidence="4">
    <location>
        <begin position="102"/>
        <end position="103"/>
    </location>
    <ligand>
        <name>pyridoxal 5'-phosphate</name>
        <dbReference type="ChEBI" id="CHEBI:597326"/>
    </ligand>
</feature>
<dbReference type="InterPro" id="IPR015424">
    <property type="entry name" value="PyrdxlP-dep_Trfase"/>
</dbReference>
<dbReference type="InterPro" id="IPR017652">
    <property type="entry name" value="Ac/SucOrn_transaminase_bac"/>
</dbReference>
<comment type="similarity">
    <text evidence="4">Belongs to the class-III pyridoxal-phosphate-dependent aminotransferase family. ArgD subfamily.</text>
</comment>
<dbReference type="InterPro" id="IPR004636">
    <property type="entry name" value="AcOrn/SuccOrn_fam"/>
</dbReference>
<comment type="catalytic activity">
    <reaction evidence="4">
        <text>N(2)-acetyl-L-ornithine + 2-oxoglutarate = N-acetyl-L-glutamate 5-semialdehyde + L-glutamate</text>
        <dbReference type="Rhea" id="RHEA:18049"/>
        <dbReference type="ChEBI" id="CHEBI:16810"/>
        <dbReference type="ChEBI" id="CHEBI:29123"/>
        <dbReference type="ChEBI" id="CHEBI:29985"/>
        <dbReference type="ChEBI" id="CHEBI:57805"/>
        <dbReference type="EC" id="2.6.1.11"/>
    </reaction>
</comment>
<dbReference type="Gene3D" id="3.40.640.10">
    <property type="entry name" value="Type I PLP-dependent aspartate aminotransferase-like (Major domain)"/>
    <property type="match status" value="1"/>
</dbReference>
<feature type="binding site" evidence="4">
    <location>
        <begin position="220"/>
        <end position="223"/>
    </location>
    <ligand>
        <name>pyridoxal 5'-phosphate</name>
        <dbReference type="ChEBI" id="CHEBI:597326"/>
    </ligand>
</feature>
<feature type="binding site" evidence="4">
    <location>
        <position position="277"/>
    </location>
    <ligand>
        <name>N(2)-acetyl-L-ornithine</name>
        <dbReference type="ChEBI" id="CHEBI:57805"/>
    </ligand>
</feature>
<dbReference type="NCBIfam" id="TIGR03246">
    <property type="entry name" value="arg_catab_astC"/>
    <property type="match status" value="1"/>
</dbReference>
<evidence type="ECO:0000256" key="3">
    <source>
        <dbReference type="ARBA" id="ARBA00022898"/>
    </source>
</evidence>
<dbReference type="PIRSF" id="PIRSF000521">
    <property type="entry name" value="Transaminase_4ab_Lys_Orn"/>
    <property type="match status" value="1"/>
</dbReference>
<reference evidence="5" key="1">
    <citation type="submission" date="2021-04" db="EMBL/GenBank/DDBJ databases">
        <title>Oceanospirillales bacteria with DddD are important DMSP degraders in coastal seawater.</title>
        <authorList>
            <person name="Liu J."/>
        </authorList>
    </citation>
    <scope>NUCLEOTIDE SEQUENCE</scope>
    <source>
        <strain evidence="5">GY6</strain>
    </source>
</reference>
<feature type="modified residue" description="N6-(pyridoxal phosphate)lysine" evidence="4">
    <location>
        <position position="249"/>
    </location>
</feature>
<evidence type="ECO:0000313" key="5">
    <source>
        <dbReference type="EMBL" id="UTW03222.1"/>
    </source>
</evidence>
<dbReference type="HAMAP" id="MF_01107">
    <property type="entry name" value="ArgD_aminotrans_3"/>
    <property type="match status" value="1"/>
</dbReference>
<keyword evidence="3 4" id="KW-0663">Pyridoxal phosphate</keyword>
<evidence type="ECO:0000256" key="2">
    <source>
        <dbReference type="ARBA" id="ARBA00022679"/>
    </source>
</evidence>
<name>A0ABY5GTB8_9GAMM</name>
<dbReference type="NCBIfam" id="TIGR00707">
    <property type="entry name" value="argD"/>
    <property type="match status" value="1"/>
</dbReference>
<dbReference type="InterPro" id="IPR050103">
    <property type="entry name" value="Class-III_PLP-dep_AT"/>
</dbReference>
<comment type="pathway">
    <text evidence="4">Amino-acid biosynthesis; L-arginine biosynthesis; N(2)-acetyl-L-ornithine from L-glutamate: step 4/4.</text>
</comment>
<feature type="binding site" evidence="4">
    <location>
        <position position="135"/>
    </location>
    <ligand>
        <name>pyridoxal 5'-phosphate</name>
        <dbReference type="ChEBI" id="CHEBI:597326"/>
    </ligand>
</feature>
<comment type="subunit">
    <text evidence="4">Homodimer.</text>
</comment>
<dbReference type="PANTHER" id="PTHR11986:SF113">
    <property type="entry name" value="SUCCINYLORNITHINE TRANSAMINASE"/>
    <property type="match status" value="1"/>
</dbReference>
<keyword evidence="2 4" id="KW-0808">Transferase</keyword>
<comment type="cofactor">
    <cofactor evidence="4">
        <name>pyridoxal 5'-phosphate</name>
        <dbReference type="ChEBI" id="CHEBI:597326"/>
    </cofactor>
    <text evidence="4">Binds 1 pyridoxal phosphate per subunit.</text>
</comment>
<dbReference type="InterPro" id="IPR005814">
    <property type="entry name" value="Aminotrans_3"/>
</dbReference>
<organism evidence="5 6">
    <name type="scientific">Amphritea atlantica</name>
    <dbReference type="NCBI Taxonomy" id="355243"/>
    <lineage>
        <taxon>Bacteria</taxon>
        <taxon>Pseudomonadati</taxon>
        <taxon>Pseudomonadota</taxon>
        <taxon>Gammaproteobacteria</taxon>
        <taxon>Oceanospirillales</taxon>
        <taxon>Oceanospirillaceae</taxon>
        <taxon>Amphritea</taxon>
    </lineage>
</organism>
<dbReference type="NCBIfam" id="NF003468">
    <property type="entry name" value="PRK05093.1"/>
    <property type="match status" value="1"/>
</dbReference>
<keyword evidence="4" id="KW-0055">Arginine biosynthesis</keyword>
<dbReference type="PROSITE" id="PS00600">
    <property type="entry name" value="AA_TRANSFER_CLASS_3"/>
    <property type="match status" value="1"/>
</dbReference>
<dbReference type="NCBIfam" id="NF002325">
    <property type="entry name" value="PRK01278.1"/>
    <property type="match status" value="1"/>
</dbReference>
<feature type="binding site" evidence="4">
    <location>
        <position position="138"/>
    </location>
    <ligand>
        <name>N(2)-acetyl-L-ornithine</name>
        <dbReference type="ChEBI" id="CHEBI:57805"/>
    </ligand>
</feature>
<gene>
    <name evidence="4" type="primary">argD</name>
    <name evidence="5" type="ORF">KDX31_18155</name>
</gene>
<dbReference type="InterPro" id="IPR015422">
    <property type="entry name" value="PyrdxlP-dep_Trfase_small"/>
</dbReference>
<dbReference type="InterPro" id="IPR015421">
    <property type="entry name" value="PyrdxlP-dep_Trfase_major"/>
</dbReference>
<comment type="subcellular location">
    <subcellularLocation>
        <location evidence="4">Cytoplasm</location>
    </subcellularLocation>
</comment>
<dbReference type="PANTHER" id="PTHR11986">
    <property type="entry name" value="AMINOTRANSFERASE CLASS III"/>
    <property type="match status" value="1"/>
</dbReference>
<dbReference type="Pfam" id="PF00202">
    <property type="entry name" value="Aminotran_3"/>
    <property type="match status" value="1"/>
</dbReference>
<protein>
    <recommendedName>
        <fullName evidence="4">Acetylornithine aminotransferase</fullName>
        <shortName evidence="4">ACOAT</shortName>
        <ecNumber evidence="4">2.6.1.11</ecNumber>
    </recommendedName>
</protein>
<evidence type="ECO:0000256" key="4">
    <source>
        <dbReference type="HAMAP-Rule" id="MF_01107"/>
    </source>
</evidence>
<keyword evidence="4" id="KW-0963">Cytoplasm</keyword>
<dbReference type="NCBIfam" id="NF009047">
    <property type="entry name" value="PRK12381.1"/>
    <property type="match status" value="1"/>
</dbReference>
<sequence length="404" mass="44051">MIKRNTFNEVMVPNYAPSPIIPVRGAGSRVWDQSGKEYIDFAGGIAVNALGHCHPELVKVLQEQSQKLWHLSNVWTNEPAIRLARQLCDATFAEQVFFANSGAEANEAALKLARRYAKEHFGREKTEIIAFNNSFHGRTLLTVSVGGQPKYTEGFEPLPEDITHLPYNDLAAFEYHISDHTCAVIVEPIQGEGGIIPAEAVFLEGLRALCDKHNALLIFDEIQTGMGRTGNLFAYQGYNVTPDILTSAKALGCGFPIGAMLTTKKIAASFSFGSHGSTFGGNPLACAVASKALELINDPTLLSGVNQRQRMFINSLNILNEKIGLFRDIRSEGLLIGCELKEKWHGKASELKQLAEKQGVMVLTAGPNILRLTPSLVIPPKDINQGLKQLTEAMLALKMGLPGT</sequence>
<dbReference type="Proteomes" id="UP001059950">
    <property type="component" value="Chromosome"/>
</dbReference>
<proteinExistence type="inferred from homology"/>
<comment type="miscellaneous">
    <text evidence="4">May also have succinyldiaminopimelate aminotransferase activity, thus carrying out the corresponding step in lysine biosynthesis.</text>
</comment>
<accession>A0ABY5GTB8</accession>
<keyword evidence="4" id="KW-0028">Amino-acid biosynthesis</keyword>
<dbReference type="SUPFAM" id="SSF53383">
    <property type="entry name" value="PLP-dependent transferases"/>
    <property type="match status" value="1"/>
</dbReference>
<dbReference type="EC" id="2.6.1.11" evidence="4"/>
<dbReference type="CDD" id="cd00610">
    <property type="entry name" value="OAT_like"/>
    <property type="match status" value="1"/>
</dbReference>
<dbReference type="GO" id="GO:0008483">
    <property type="term" value="F:transaminase activity"/>
    <property type="evidence" value="ECO:0007669"/>
    <property type="project" value="UniProtKB-KW"/>
</dbReference>